<gene>
    <name evidence="1" type="ORF">METZ01_LOCUS455895</name>
</gene>
<reference evidence="1" key="1">
    <citation type="submission" date="2018-05" db="EMBL/GenBank/DDBJ databases">
        <authorList>
            <person name="Lanie J.A."/>
            <person name="Ng W.-L."/>
            <person name="Kazmierczak K.M."/>
            <person name="Andrzejewski T.M."/>
            <person name="Davidsen T.M."/>
            <person name="Wayne K.J."/>
            <person name="Tettelin H."/>
            <person name="Glass J.I."/>
            <person name="Rusch D."/>
            <person name="Podicherti R."/>
            <person name="Tsui H.-C.T."/>
            <person name="Winkler M.E."/>
        </authorList>
    </citation>
    <scope>NUCLEOTIDE SEQUENCE</scope>
</reference>
<accession>A0A383A604</accession>
<feature type="non-terminal residue" evidence="1">
    <location>
        <position position="1"/>
    </location>
</feature>
<dbReference type="AlphaFoldDB" id="A0A383A604"/>
<organism evidence="1">
    <name type="scientific">marine metagenome</name>
    <dbReference type="NCBI Taxonomy" id="408172"/>
    <lineage>
        <taxon>unclassified sequences</taxon>
        <taxon>metagenomes</taxon>
        <taxon>ecological metagenomes</taxon>
    </lineage>
</organism>
<proteinExistence type="predicted"/>
<dbReference type="EMBL" id="UINC01189381">
    <property type="protein sequence ID" value="SVE03041.1"/>
    <property type="molecule type" value="Genomic_DNA"/>
</dbReference>
<evidence type="ECO:0008006" key="2">
    <source>
        <dbReference type="Google" id="ProtNLM"/>
    </source>
</evidence>
<name>A0A383A604_9ZZZZ</name>
<evidence type="ECO:0000313" key="1">
    <source>
        <dbReference type="EMBL" id="SVE03041.1"/>
    </source>
</evidence>
<protein>
    <recommendedName>
        <fullName evidence="2">B12-binding domain-containing protein</fullName>
    </recommendedName>
</protein>
<sequence>DAGVKAIFGPGSNIPDTASQILRLIPGKNR</sequence>